<keyword evidence="3" id="KW-0560">Oxidoreductase</keyword>
<dbReference type="GO" id="GO:0051536">
    <property type="term" value="F:iron-sulfur cluster binding"/>
    <property type="evidence" value="ECO:0007669"/>
    <property type="project" value="UniProtKB-KW"/>
</dbReference>
<gene>
    <name evidence="7" type="ordered locus">Dde_2413</name>
</gene>
<feature type="domain" description="4Fe-4S ferredoxin-type" evidence="6">
    <location>
        <begin position="35"/>
        <end position="65"/>
    </location>
</feature>
<dbReference type="EMBL" id="CP000112">
    <property type="protein sequence ID" value="ABB39210.1"/>
    <property type="molecule type" value="Genomic_DNA"/>
</dbReference>
<proteinExistence type="inferred from homology"/>
<dbReference type="AlphaFoldDB" id="Q30YN6"/>
<dbReference type="PANTHER" id="PTHR43673:SF10">
    <property type="entry name" value="NADH DEHYDROGENASE_NAD(P)H NITROREDUCTASE XCC3605-RELATED"/>
    <property type="match status" value="1"/>
</dbReference>
<dbReference type="GO" id="GO:0046872">
    <property type="term" value="F:metal ion binding"/>
    <property type="evidence" value="ECO:0007669"/>
    <property type="project" value="UniProtKB-KW"/>
</dbReference>
<dbReference type="eggNOG" id="COG0778">
    <property type="taxonomic scope" value="Bacteria"/>
</dbReference>
<dbReference type="PANTHER" id="PTHR43673">
    <property type="entry name" value="NAD(P)H NITROREDUCTASE YDGI-RELATED"/>
    <property type="match status" value="1"/>
</dbReference>
<dbReference type="STRING" id="207559.Dde_2413"/>
<protein>
    <submittedName>
        <fullName evidence="7">Nitroreductase</fullName>
    </submittedName>
</protein>
<dbReference type="Pfam" id="PF13237">
    <property type="entry name" value="Fer4_10"/>
    <property type="match status" value="1"/>
</dbReference>
<accession>Q30YN6</accession>
<evidence type="ECO:0000256" key="2">
    <source>
        <dbReference type="ARBA" id="ARBA00022723"/>
    </source>
</evidence>
<feature type="domain" description="4Fe-4S ferredoxin-type" evidence="6">
    <location>
        <begin position="2"/>
        <end position="31"/>
    </location>
</feature>
<dbReference type="RefSeq" id="WP_011368280.1">
    <property type="nucleotide sequence ID" value="NC_007519.1"/>
</dbReference>
<dbReference type="SUPFAM" id="SSF54862">
    <property type="entry name" value="4Fe-4S ferredoxins"/>
    <property type="match status" value="1"/>
</dbReference>
<dbReference type="Gene3D" id="3.30.70.20">
    <property type="match status" value="1"/>
</dbReference>
<keyword evidence="2" id="KW-0479">Metal-binding</keyword>
<dbReference type="InterPro" id="IPR017900">
    <property type="entry name" value="4Fe4S_Fe_S_CS"/>
</dbReference>
<dbReference type="Gene3D" id="3.40.109.10">
    <property type="entry name" value="NADH Oxidase"/>
    <property type="match status" value="1"/>
</dbReference>
<dbReference type="CDD" id="cd02143">
    <property type="entry name" value="nitroreductase_FeS-like"/>
    <property type="match status" value="1"/>
</dbReference>
<organism evidence="7 8">
    <name type="scientific">Oleidesulfovibrio alaskensis (strain ATCC BAA-1058 / DSM 17464 / G20)</name>
    <name type="common">Desulfovibrio alaskensis</name>
    <dbReference type="NCBI Taxonomy" id="207559"/>
    <lineage>
        <taxon>Bacteria</taxon>
        <taxon>Pseudomonadati</taxon>
        <taxon>Thermodesulfobacteriota</taxon>
        <taxon>Desulfovibrionia</taxon>
        <taxon>Desulfovibrionales</taxon>
        <taxon>Desulfovibrionaceae</taxon>
        <taxon>Oleidesulfovibrio</taxon>
    </lineage>
</organism>
<evidence type="ECO:0000256" key="1">
    <source>
        <dbReference type="ARBA" id="ARBA00007118"/>
    </source>
</evidence>
<dbReference type="PROSITE" id="PS00198">
    <property type="entry name" value="4FE4S_FER_1"/>
    <property type="match status" value="1"/>
</dbReference>
<dbReference type="InterPro" id="IPR000415">
    <property type="entry name" value="Nitroreductase-like"/>
</dbReference>
<evidence type="ECO:0000313" key="8">
    <source>
        <dbReference type="Proteomes" id="UP000002710"/>
    </source>
</evidence>
<dbReference type="KEGG" id="dde:Dde_2413"/>
<dbReference type="Pfam" id="PF00881">
    <property type="entry name" value="Nitroreductase"/>
    <property type="match status" value="1"/>
</dbReference>
<dbReference type="PROSITE" id="PS51379">
    <property type="entry name" value="4FE4S_FER_2"/>
    <property type="match status" value="2"/>
</dbReference>
<evidence type="ECO:0000256" key="3">
    <source>
        <dbReference type="ARBA" id="ARBA00023002"/>
    </source>
</evidence>
<keyword evidence="8" id="KW-1185">Reference proteome</keyword>
<keyword evidence="5" id="KW-0411">Iron-sulfur</keyword>
<keyword evidence="4" id="KW-0408">Iron</keyword>
<evidence type="ECO:0000256" key="4">
    <source>
        <dbReference type="ARBA" id="ARBA00023004"/>
    </source>
</evidence>
<evidence type="ECO:0000259" key="6">
    <source>
        <dbReference type="PROSITE" id="PS51379"/>
    </source>
</evidence>
<dbReference type="Proteomes" id="UP000002710">
    <property type="component" value="Chromosome"/>
</dbReference>
<dbReference type="eggNOG" id="COG1146">
    <property type="taxonomic scope" value="Bacteria"/>
</dbReference>
<dbReference type="GO" id="GO:0016491">
    <property type="term" value="F:oxidoreductase activity"/>
    <property type="evidence" value="ECO:0007669"/>
    <property type="project" value="UniProtKB-KW"/>
</dbReference>
<reference evidence="7 8" key="1">
    <citation type="journal article" date="2011" name="J. Bacteriol.">
        <title>Complete genome sequence and updated annotation of Desulfovibrio alaskensis G20.</title>
        <authorList>
            <person name="Hauser L.J."/>
            <person name="Land M.L."/>
            <person name="Brown S.D."/>
            <person name="Larimer F."/>
            <person name="Keller K.L."/>
            <person name="Rapp-Giles B.J."/>
            <person name="Price M.N."/>
            <person name="Lin M."/>
            <person name="Bruce D.C."/>
            <person name="Detter J.C."/>
            <person name="Tapia R."/>
            <person name="Han C.S."/>
            <person name="Goodwin L.A."/>
            <person name="Cheng J.F."/>
            <person name="Pitluck S."/>
            <person name="Copeland A."/>
            <person name="Lucas S."/>
            <person name="Nolan M."/>
            <person name="Lapidus A.L."/>
            <person name="Palumbo A.V."/>
            <person name="Wall J.D."/>
        </authorList>
    </citation>
    <scope>NUCLEOTIDE SEQUENCE [LARGE SCALE GENOMIC DNA]</scope>
    <source>
        <strain evidence="8">ATCC BAA 1058 / DSM 17464 / G20</strain>
    </source>
</reference>
<evidence type="ECO:0000256" key="5">
    <source>
        <dbReference type="ARBA" id="ARBA00023014"/>
    </source>
</evidence>
<sequence>MSFFEVDGDACRRCGGCMEECPVLVLIADKETGAPKMRTGGEDVCLQCGHCVSVCKFGAVRLAPMPDGQFVPLDRGLRISGVQAEQFLRSRRSIRCFRQRPVPHDTLERIVRTADWAPSASHRQPVRWLMVEDPNATQHMASLVIDWMTELRREQPDVAKQYGVAGLIAAWRKGQDCILRGAPHLAVAYTDTATGWSDVDASIALTYLELAAHAHGVGACWAGYFIHAVRESEPLRVRLGLNDGQRICGAQMLGYARYGYHRVPMRKELPVRWIS</sequence>
<dbReference type="SUPFAM" id="SSF55469">
    <property type="entry name" value="FMN-dependent nitroreductase-like"/>
    <property type="match status" value="1"/>
</dbReference>
<dbReference type="InterPro" id="IPR017896">
    <property type="entry name" value="4Fe4S_Fe-S-bd"/>
</dbReference>
<name>Q30YN6_OLEA2</name>
<comment type="similarity">
    <text evidence="1">Belongs to the nitroreductase family.</text>
</comment>
<evidence type="ECO:0000313" key="7">
    <source>
        <dbReference type="EMBL" id="ABB39210.1"/>
    </source>
</evidence>
<dbReference type="HOGENOM" id="CLU_070764_2_0_7"/>
<dbReference type="InterPro" id="IPR029479">
    <property type="entry name" value="Nitroreductase"/>
</dbReference>